<accession>A0ABT9WNU1</accession>
<keyword evidence="2" id="KW-1185">Reference proteome</keyword>
<evidence type="ECO:0000313" key="2">
    <source>
        <dbReference type="Proteomes" id="UP001223586"/>
    </source>
</evidence>
<proteinExistence type="predicted"/>
<comment type="caution">
    <text evidence="1">The sequence shown here is derived from an EMBL/GenBank/DDBJ whole genome shotgun (WGS) entry which is preliminary data.</text>
</comment>
<dbReference type="Proteomes" id="UP001223586">
    <property type="component" value="Unassembled WGS sequence"/>
</dbReference>
<sequence length="31" mass="3556">MTISNTGEPVISLWLVKILLKKCQLEKIMLL</sequence>
<dbReference type="EMBL" id="JAUSTT010000002">
    <property type="protein sequence ID" value="MDQ0174632.1"/>
    <property type="molecule type" value="Genomic_DNA"/>
</dbReference>
<protein>
    <submittedName>
        <fullName evidence="1">Uncharacterized protein</fullName>
    </submittedName>
</protein>
<name>A0ABT9WNU1_9BACI</name>
<organism evidence="1 2">
    <name type="scientific">Bacillus chungangensis</name>
    <dbReference type="NCBI Taxonomy" id="587633"/>
    <lineage>
        <taxon>Bacteria</taxon>
        <taxon>Bacillati</taxon>
        <taxon>Bacillota</taxon>
        <taxon>Bacilli</taxon>
        <taxon>Bacillales</taxon>
        <taxon>Bacillaceae</taxon>
        <taxon>Bacillus</taxon>
    </lineage>
</organism>
<evidence type="ECO:0000313" key="1">
    <source>
        <dbReference type="EMBL" id="MDQ0174632.1"/>
    </source>
</evidence>
<gene>
    <name evidence="1" type="ORF">J2S08_000465</name>
</gene>
<reference evidence="1 2" key="1">
    <citation type="submission" date="2023-07" db="EMBL/GenBank/DDBJ databases">
        <title>Genomic Encyclopedia of Type Strains, Phase IV (KMG-IV): sequencing the most valuable type-strain genomes for metagenomic binning, comparative biology and taxonomic classification.</title>
        <authorList>
            <person name="Goeker M."/>
        </authorList>
    </citation>
    <scope>NUCLEOTIDE SEQUENCE [LARGE SCALE GENOMIC DNA]</scope>
    <source>
        <strain evidence="1 2">DSM 23837</strain>
    </source>
</reference>